<dbReference type="EMBL" id="BAABKX010000015">
    <property type="protein sequence ID" value="GAA5057207.1"/>
    <property type="molecule type" value="Genomic_DNA"/>
</dbReference>
<organism evidence="1 2">
    <name type="scientific">Haladaptatus pallidirubidus</name>
    <dbReference type="NCBI Taxonomy" id="1008152"/>
    <lineage>
        <taxon>Archaea</taxon>
        <taxon>Methanobacteriati</taxon>
        <taxon>Methanobacteriota</taxon>
        <taxon>Stenosarchaea group</taxon>
        <taxon>Halobacteria</taxon>
        <taxon>Halobacteriales</taxon>
        <taxon>Haladaptataceae</taxon>
        <taxon>Haladaptatus</taxon>
    </lineage>
</organism>
<gene>
    <name evidence="1" type="ORF">GCM10025751_38930</name>
</gene>
<keyword evidence="2" id="KW-1185">Reference proteome</keyword>
<sequence>MRRSLIKQAKQSFALFDEATLRRPGDYVTKNGLVRARGIEYQIPGVRLRRETKSFVLAVRADFYNLK</sequence>
<dbReference type="AlphaFoldDB" id="A0AAV3ULS4"/>
<evidence type="ECO:0000313" key="2">
    <source>
        <dbReference type="Proteomes" id="UP001501729"/>
    </source>
</evidence>
<reference evidence="1 2" key="1">
    <citation type="journal article" date="2019" name="Int. J. Syst. Evol. Microbiol.">
        <title>The Global Catalogue of Microorganisms (GCM) 10K type strain sequencing project: providing services to taxonomists for standard genome sequencing and annotation.</title>
        <authorList>
            <consortium name="The Broad Institute Genomics Platform"/>
            <consortium name="The Broad Institute Genome Sequencing Center for Infectious Disease"/>
            <person name="Wu L."/>
            <person name="Ma J."/>
        </authorList>
    </citation>
    <scope>NUCLEOTIDE SEQUENCE [LARGE SCALE GENOMIC DNA]</scope>
    <source>
        <strain evidence="1 2">JCM 17504</strain>
    </source>
</reference>
<evidence type="ECO:0008006" key="3">
    <source>
        <dbReference type="Google" id="ProtNLM"/>
    </source>
</evidence>
<proteinExistence type="predicted"/>
<evidence type="ECO:0000313" key="1">
    <source>
        <dbReference type="EMBL" id="GAA5057207.1"/>
    </source>
</evidence>
<dbReference type="Proteomes" id="UP001501729">
    <property type="component" value="Unassembled WGS sequence"/>
</dbReference>
<protein>
    <recommendedName>
        <fullName evidence="3">Transposase</fullName>
    </recommendedName>
</protein>
<comment type="caution">
    <text evidence="1">The sequence shown here is derived from an EMBL/GenBank/DDBJ whole genome shotgun (WGS) entry which is preliminary data.</text>
</comment>
<name>A0AAV3ULS4_9EURY</name>
<accession>A0AAV3ULS4</accession>